<dbReference type="InterPro" id="IPR010982">
    <property type="entry name" value="Lambda_DNA-bd_dom_sf"/>
</dbReference>
<evidence type="ECO:0000313" key="4">
    <source>
        <dbReference type="Proteomes" id="UP000295662"/>
    </source>
</evidence>
<dbReference type="OrthoDB" id="9781521at2"/>
<dbReference type="SUPFAM" id="SSF47413">
    <property type="entry name" value="lambda repressor-like DNA-binding domains"/>
    <property type="match status" value="1"/>
</dbReference>
<dbReference type="PROSITE" id="PS50943">
    <property type="entry name" value="HTH_CROC1"/>
    <property type="match status" value="1"/>
</dbReference>
<evidence type="ECO:0000313" key="3">
    <source>
        <dbReference type="EMBL" id="TDU66619.1"/>
    </source>
</evidence>
<dbReference type="InterPro" id="IPR050807">
    <property type="entry name" value="TransReg_Diox_bact_type"/>
</dbReference>
<dbReference type="InterPro" id="IPR001387">
    <property type="entry name" value="Cro/C1-type_HTH"/>
</dbReference>
<dbReference type="Proteomes" id="UP000295662">
    <property type="component" value="Unassembled WGS sequence"/>
</dbReference>
<dbReference type="Pfam" id="PF07883">
    <property type="entry name" value="Cupin_2"/>
    <property type="match status" value="1"/>
</dbReference>
<feature type="domain" description="HTH cro/C1-type" evidence="2">
    <location>
        <begin position="29"/>
        <end position="83"/>
    </location>
</feature>
<dbReference type="CDD" id="cd00093">
    <property type="entry name" value="HTH_XRE"/>
    <property type="match status" value="1"/>
</dbReference>
<dbReference type="InterPro" id="IPR013096">
    <property type="entry name" value="Cupin_2"/>
</dbReference>
<dbReference type="Pfam" id="PF01381">
    <property type="entry name" value="HTH_3"/>
    <property type="match status" value="1"/>
</dbReference>
<dbReference type="Gene3D" id="1.10.260.40">
    <property type="entry name" value="lambda repressor-like DNA-binding domains"/>
    <property type="match status" value="1"/>
</dbReference>
<protein>
    <submittedName>
        <fullName evidence="3">XRE family transcriptional regulator</fullName>
    </submittedName>
</protein>
<dbReference type="EMBL" id="SOCA01000008">
    <property type="protein sequence ID" value="TDU66619.1"/>
    <property type="molecule type" value="Genomic_DNA"/>
</dbReference>
<proteinExistence type="predicted"/>
<dbReference type="GO" id="GO:0005829">
    <property type="term" value="C:cytosol"/>
    <property type="evidence" value="ECO:0007669"/>
    <property type="project" value="TreeGrafter"/>
</dbReference>
<dbReference type="RefSeq" id="WP_133796711.1">
    <property type="nucleotide sequence ID" value="NZ_SOCA01000008.1"/>
</dbReference>
<gene>
    <name evidence="3" type="ORF">EI77_03714</name>
</gene>
<dbReference type="SMART" id="SM00530">
    <property type="entry name" value="HTH_XRE"/>
    <property type="match status" value="1"/>
</dbReference>
<comment type="caution">
    <text evidence="3">The sequence shown here is derived from an EMBL/GenBank/DDBJ whole genome shotgun (WGS) entry which is preliminary data.</text>
</comment>
<dbReference type="SUPFAM" id="SSF51182">
    <property type="entry name" value="RmlC-like cupins"/>
    <property type="match status" value="1"/>
</dbReference>
<dbReference type="GO" id="GO:0003700">
    <property type="term" value="F:DNA-binding transcription factor activity"/>
    <property type="evidence" value="ECO:0007669"/>
    <property type="project" value="TreeGrafter"/>
</dbReference>
<dbReference type="AlphaFoldDB" id="A0A4R7RNL8"/>
<keyword evidence="4" id="KW-1185">Reference proteome</keyword>
<keyword evidence="1" id="KW-0238">DNA-binding</keyword>
<dbReference type="Gene3D" id="2.60.120.10">
    <property type="entry name" value="Jelly Rolls"/>
    <property type="match status" value="1"/>
</dbReference>
<name>A0A4R7RNL8_9BACT</name>
<dbReference type="GO" id="GO:0003677">
    <property type="term" value="F:DNA binding"/>
    <property type="evidence" value="ECO:0007669"/>
    <property type="project" value="UniProtKB-KW"/>
</dbReference>
<sequence length="203" mass="22673">MATKKSARKTAPLKEMAPEEIGEFVGRRVKKLRTDRGWSLEELAQVSGVSRSMLSEIERERANPTLTVTFRIARAFGLSLQELIGSVEMQAAKIQVIRSRDRGQVFRSDKQCEIRTLSPLNLEKDVEFYELKLRVGGALRSQSHFEGTREFLTVEEGCVRVESDDAVEELGKGDSGTYPVDVPHAIVNTGTGDAVVFLVVIYR</sequence>
<accession>A0A4R7RNL8</accession>
<dbReference type="CDD" id="cd02209">
    <property type="entry name" value="cupin_XRE_C"/>
    <property type="match status" value="1"/>
</dbReference>
<reference evidence="3 4" key="1">
    <citation type="submission" date="2019-03" db="EMBL/GenBank/DDBJ databases">
        <title>Genomic Encyclopedia of Archaeal and Bacterial Type Strains, Phase II (KMG-II): from individual species to whole genera.</title>
        <authorList>
            <person name="Goeker M."/>
        </authorList>
    </citation>
    <scope>NUCLEOTIDE SEQUENCE [LARGE SCALE GENOMIC DNA]</scope>
    <source>
        <strain evidence="3 4">ATCC 25309</strain>
    </source>
</reference>
<evidence type="ECO:0000259" key="2">
    <source>
        <dbReference type="PROSITE" id="PS50943"/>
    </source>
</evidence>
<dbReference type="PANTHER" id="PTHR46797:SF1">
    <property type="entry name" value="METHYLPHOSPHONATE SYNTHASE"/>
    <property type="match status" value="1"/>
</dbReference>
<evidence type="ECO:0000256" key="1">
    <source>
        <dbReference type="ARBA" id="ARBA00023125"/>
    </source>
</evidence>
<dbReference type="PANTHER" id="PTHR46797">
    <property type="entry name" value="HTH-TYPE TRANSCRIPTIONAL REGULATOR"/>
    <property type="match status" value="1"/>
</dbReference>
<dbReference type="InterPro" id="IPR011051">
    <property type="entry name" value="RmlC_Cupin_sf"/>
</dbReference>
<organism evidence="3 4">
    <name type="scientific">Prosthecobacter fusiformis</name>
    <dbReference type="NCBI Taxonomy" id="48464"/>
    <lineage>
        <taxon>Bacteria</taxon>
        <taxon>Pseudomonadati</taxon>
        <taxon>Verrucomicrobiota</taxon>
        <taxon>Verrucomicrobiia</taxon>
        <taxon>Verrucomicrobiales</taxon>
        <taxon>Verrucomicrobiaceae</taxon>
        <taxon>Prosthecobacter</taxon>
    </lineage>
</organism>
<dbReference type="InterPro" id="IPR014710">
    <property type="entry name" value="RmlC-like_jellyroll"/>
</dbReference>